<gene>
    <name evidence="2" type="ordered locus">Fleli_0154</name>
</gene>
<dbReference type="EMBL" id="CP003345">
    <property type="protein sequence ID" value="AFM02653.1"/>
    <property type="molecule type" value="Genomic_DNA"/>
</dbReference>
<dbReference type="KEGG" id="fli:Fleli_0154"/>
<feature type="chain" id="PRO_5003685762" evidence="1">
    <location>
        <begin position="20"/>
        <end position="221"/>
    </location>
</feature>
<name>I4AFB8_BERLS</name>
<evidence type="ECO:0000313" key="2">
    <source>
        <dbReference type="EMBL" id="AFM02653.1"/>
    </source>
</evidence>
<proteinExistence type="predicted"/>
<protein>
    <submittedName>
        <fullName evidence="2">Uncharacterized protein</fullName>
    </submittedName>
</protein>
<evidence type="ECO:0000313" key="3">
    <source>
        <dbReference type="Proteomes" id="UP000006054"/>
    </source>
</evidence>
<dbReference type="RefSeq" id="WP_014796120.1">
    <property type="nucleotide sequence ID" value="NC_018018.1"/>
</dbReference>
<dbReference type="STRING" id="880071.Fleli_0154"/>
<evidence type="ECO:0000256" key="1">
    <source>
        <dbReference type="SAM" id="SignalP"/>
    </source>
</evidence>
<organism evidence="2 3">
    <name type="scientific">Bernardetia litoralis (strain ATCC 23117 / DSM 6794 / NBRC 15988 / NCIMB 1366 / Fx l1 / Sio-4)</name>
    <name type="common">Flexibacter litoralis</name>
    <dbReference type="NCBI Taxonomy" id="880071"/>
    <lineage>
        <taxon>Bacteria</taxon>
        <taxon>Pseudomonadati</taxon>
        <taxon>Bacteroidota</taxon>
        <taxon>Cytophagia</taxon>
        <taxon>Cytophagales</taxon>
        <taxon>Bernardetiaceae</taxon>
        <taxon>Bernardetia</taxon>
    </lineage>
</organism>
<keyword evidence="1" id="KW-0732">Signal</keyword>
<dbReference type="AlphaFoldDB" id="I4AFB8"/>
<keyword evidence="3" id="KW-1185">Reference proteome</keyword>
<feature type="signal peptide" evidence="1">
    <location>
        <begin position="1"/>
        <end position="19"/>
    </location>
</feature>
<reference evidence="3" key="1">
    <citation type="submission" date="2012-06" db="EMBL/GenBank/DDBJ databases">
        <title>The complete genome of Flexibacter litoralis DSM 6794.</title>
        <authorList>
            <person name="Lucas S."/>
            <person name="Copeland A."/>
            <person name="Lapidus A."/>
            <person name="Glavina del Rio T."/>
            <person name="Dalin E."/>
            <person name="Tice H."/>
            <person name="Bruce D."/>
            <person name="Goodwin L."/>
            <person name="Pitluck S."/>
            <person name="Peters L."/>
            <person name="Ovchinnikova G."/>
            <person name="Lu M."/>
            <person name="Kyrpides N."/>
            <person name="Mavromatis K."/>
            <person name="Ivanova N."/>
            <person name="Brettin T."/>
            <person name="Detter J.C."/>
            <person name="Han C."/>
            <person name="Larimer F."/>
            <person name="Land M."/>
            <person name="Hauser L."/>
            <person name="Markowitz V."/>
            <person name="Cheng J.-F."/>
            <person name="Hugenholtz P."/>
            <person name="Woyke T."/>
            <person name="Wu D."/>
            <person name="Spring S."/>
            <person name="Lang E."/>
            <person name="Kopitz M."/>
            <person name="Brambilla E."/>
            <person name="Klenk H.-P."/>
            <person name="Eisen J.A."/>
        </authorList>
    </citation>
    <scope>NUCLEOTIDE SEQUENCE [LARGE SCALE GENOMIC DNA]</scope>
    <source>
        <strain evidence="3">ATCC 23117 / DSM 6794 / NBRC 15988 / NCIMB 1366 / Sio-4</strain>
    </source>
</reference>
<dbReference type="HOGENOM" id="CLU_1249092_0_0_10"/>
<sequence precursor="true">MKNIVILCNLLLISQYVYSQVSNSDSLCNTSWRLDYSTSVKKKDSGIYVIEKHFMDKEQNYTSISETGNAKRYLAFDSCQKSILYYKHNFVTTYDKDRMVKVDRLIDSLTIFAFSKYKLREIGNELFVILENYTDVRFNESSEEKIFKIVFISTQTLFLMDQDNYIQVYTKNNVERGTSNVEEDDYFLMNILADYFDSKNIPYKIEDNKIISDALEKIDKN</sequence>
<accession>I4AFB8</accession>
<dbReference type="Proteomes" id="UP000006054">
    <property type="component" value="Chromosome"/>
</dbReference>